<keyword evidence="2" id="KW-1185">Reference proteome</keyword>
<dbReference type="EMBL" id="CM043017">
    <property type="protein sequence ID" value="KAI4465551.1"/>
    <property type="molecule type" value="Genomic_DNA"/>
</dbReference>
<accession>A0ACB9TFH8</accession>
<protein>
    <submittedName>
        <fullName evidence="1">Uncharacterized protein</fullName>
    </submittedName>
</protein>
<gene>
    <name evidence="1" type="ORF">MML48_3g00007916</name>
</gene>
<name>A0ACB9TFH8_HOLOL</name>
<evidence type="ECO:0000313" key="1">
    <source>
        <dbReference type="EMBL" id="KAI4465551.1"/>
    </source>
</evidence>
<proteinExistence type="predicted"/>
<sequence length="132" mass="15071">MRTSHNQPAAILLPLEAAIYWIQHGMMFVVPYYLLRLGGKNKFNSVSYPTEVNLNHMLCPAILDPFEGPYYRIAAVFHQAILCPLMCKMFCLVSAFFLTKFWPTKVKKTLCCEVAAPNSNGDTLEYDHQHVD</sequence>
<dbReference type="Proteomes" id="UP001056778">
    <property type="component" value="Chromosome 3"/>
</dbReference>
<reference evidence="1" key="1">
    <citation type="submission" date="2022-04" db="EMBL/GenBank/DDBJ databases">
        <title>Chromosome-scale genome assembly of Holotrichia oblita Faldermann.</title>
        <authorList>
            <person name="Rongchong L."/>
        </authorList>
    </citation>
    <scope>NUCLEOTIDE SEQUENCE</scope>
    <source>
        <strain evidence="1">81SQS9</strain>
    </source>
</reference>
<evidence type="ECO:0000313" key="2">
    <source>
        <dbReference type="Proteomes" id="UP001056778"/>
    </source>
</evidence>
<comment type="caution">
    <text evidence="1">The sequence shown here is derived from an EMBL/GenBank/DDBJ whole genome shotgun (WGS) entry which is preliminary data.</text>
</comment>
<organism evidence="1 2">
    <name type="scientific">Holotrichia oblita</name>
    <name type="common">Chafer beetle</name>
    <dbReference type="NCBI Taxonomy" id="644536"/>
    <lineage>
        <taxon>Eukaryota</taxon>
        <taxon>Metazoa</taxon>
        <taxon>Ecdysozoa</taxon>
        <taxon>Arthropoda</taxon>
        <taxon>Hexapoda</taxon>
        <taxon>Insecta</taxon>
        <taxon>Pterygota</taxon>
        <taxon>Neoptera</taxon>
        <taxon>Endopterygota</taxon>
        <taxon>Coleoptera</taxon>
        <taxon>Polyphaga</taxon>
        <taxon>Scarabaeiformia</taxon>
        <taxon>Scarabaeidae</taxon>
        <taxon>Melolonthinae</taxon>
        <taxon>Holotrichia</taxon>
    </lineage>
</organism>